<gene>
    <name evidence="1" type="ORF">PXH66_19275</name>
</gene>
<keyword evidence="2" id="KW-1185">Reference proteome</keyword>
<dbReference type="InterPro" id="IPR005358">
    <property type="entry name" value="Puta_zinc/iron-chelating_dom"/>
</dbReference>
<evidence type="ECO:0000313" key="2">
    <source>
        <dbReference type="Proteomes" id="UP001218638"/>
    </source>
</evidence>
<organism evidence="1 2">
    <name type="scientific">Synoicihabitans lomoniglobus</name>
    <dbReference type="NCBI Taxonomy" id="2909285"/>
    <lineage>
        <taxon>Bacteria</taxon>
        <taxon>Pseudomonadati</taxon>
        <taxon>Verrucomicrobiota</taxon>
        <taxon>Opitutia</taxon>
        <taxon>Opitutales</taxon>
        <taxon>Opitutaceae</taxon>
        <taxon>Synoicihabitans</taxon>
    </lineage>
</organism>
<accession>A0AAF0CHM6</accession>
<dbReference type="KEGG" id="slom:PXH66_19275"/>
<dbReference type="AlphaFoldDB" id="A0AAF0CHM6"/>
<name>A0AAF0CHM6_9BACT</name>
<reference evidence="1" key="1">
    <citation type="submission" date="2023-03" db="EMBL/GenBank/DDBJ databases">
        <title>Lomoglobus Profundus gen. nov., sp. nov., a novel member of the phylum Verrucomicrobia, isolated from deep-marine sediment of South China Sea.</title>
        <authorList>
            <person name="Ahmad T."/>
            <person name="Ishaq S.E."/>
            <person name="Wang F."/>
        </authorList>
    </citation>
    <scope>NUCLEOTIDE SEQUENCE</scope>
    <source>
        <strain evidence="1">LMO-M01</strain>
    </source>
</reference>
<sequence>MNPDDALPLPACLSCGACCFSTASDYVRVTGADWSRLGASPDRWAVFSNHRAFMRMHDGHCAALRIEAGFPARFVCEIYERRPQVCRELGRGSAACEGEIVRKRATAQART</sequence>
<dbReference type="Proteomes" id="UP001218638">
    <property type="component" value="Chromosome"/>
</dbReference>
<proteinExistence type="predicted"/>
<protein>
    <submittedName>
        <fullName evidence="1">YkgJ family cysteine cluster protein</fullName>
    </submittedName>
</protein>
<dbReference type="RefSeq" id="WP_330930880.1">
    <property type="nucleotide sequence ID" value="NZ_CP119075.1"/>
</dbReference>
<dbReference type="Pfam" id="PF03692">
    <property type="entry name" value="CxxCxxCC"/>
    <property type="match status" value="1"/>
</dbReference>
<evidence type="ECO:0000313" key="1">
    <source>
        <dbReference type="EMBL" id="WED64487.1"/>
    </source>
</evidence>
<dbReference type="EMBL" id="CP119075">
    <property type="protein sequence ID" value="WED64487.1"/>
    <property type="molecule type" value="Genomic_DNA"/>
</dbReference>